<keyword evidence="3" id="KW-0677">Repeat</keyword>
<evidence type="ECO:0000256" key="4">
    <source>
        <dbReference type="ARBA" id="ARBA00023015"/>
    </source>
</evidence>
<dbReference type="InterPro" id="IPR035979">
    <property type="entry name" value="RBD_domain_sf"/>
</dbReference>
<evidence type="ECO:0000256" key="5">
    <source>
        <dbReference type="ARBA" id="ARBA00023163"/>
    </source>
</evidence>
<evidence type="ECO:0000256" key="8">
    <source>
        <dbReference type="PROSITE-ProRule" id="PRU00176"/>
    </source>
</evidence>
<dbReference type="CDD" id="cd12322">
    <property type="entry name" value="RRM2_TDP43"/>
    <property type="match status" value="1"/>
</dbReference>
<feature type="domain" description="RRM" evidence="9">
    <location>
        <begin position="189"/>
        <end position="260"/>
    </location>
</feature>
<evidence type="ECO:0000256" key="2">
    <source>
        <dbReference type="ARBA" id="ARBA00022664"/>
    </source>
</evidence>
<dbReference type="Pfam" id="PF00076">
    <property type="entry name" value="RRM_1"/>
    <property type="match status" value="2"/>
</dbReference>
<dbReference type="Gene3D" id="3.30.70.330">
    <property type="match status" value="2"/>
</dbReference>
<keyword evidence="4" id="KW-0805">Transcription regulation</keyword>
<dbReference type="EMBL" id="CP111019">
    <property type="protein sequence ID" value="WAR12471.1"/>
    <property type="molecule type" value="Genomic_DNA"/>
</dbReference>
<keyword evidence="7" id="KW-0539">Nucleus</keyword>
<keyword evidence="11" id="KW-1185">Reference proteome</keyword>
<dbReference type="CDD" id="cd12321">
    <property type="entry name" value="RRM1_TDP43"/>
    <property type="match status" value="1"/>
</dbReference>
<evidence type="ECO:0000256" key="7">
    <source>
        <dbReference type="ARBA" id="ARBA00023242"/>
    </source>
</evidence>
<organism evidence="10 11">
    <name type="scientific">Mya arenaria</name>
    <name type="common">Soft-shell clam</name>
    <dbReference type="NCBI Taxonomy" id="6604"/>
    <lineage>
        <taxon>Eukaryota</taxon>
        <taxon>Metazoa</taxon>
        <taxon>Spiralia</taxon>
        <taxon>Lophotrochozoa</taxon>
        <taxon>Mollusca</taxon>
        <taxon>Bivalvia</taxon>
        <taxon>Autobranchia</taxon>
        <taxon>Heteroconchia</taxon>
        <taxon>Euheterodonta</taxon>
        <taxon>Imparidentia</taxon>
        <taxon>Neoheterodontei</taxon>
        <taxon>Myida</taxon>
        <taxon>Myoidea</taxon>
        <taxon>Myidae</taxon>
        <taxon>Mya</taxon>
    </lineage>
</organism>
<dbReference type="InterPro" id="IPR000504">
    <property type="entry name" value="RRM_dom"/>
</dbReference>
<evidence type="ECO:0000256" key="6">
    <source>
        <dbReference type="ARBA" id="ARBA00023187"/>
    </source>
</evidence>
<name>A0ABY7EUS5_MYAAR</name>
<dbReference type="InterPro" id="IPR041105">
    <property type="entry name" value="TDP-43_N"/>
</dbReference>
<dbReference type="SUPFAM" id="SSF54928">
    <property type="entry name" value="RNA-binding domain, RBD"/>
    <property type="match status" value="1"/>
</dbReference>
<protein>
    <submittedName>
        <fullName evidence="10">TADBP-like protein</fullName>
    </submittedName>
</protein>
<proteinExistence type="predicted"/>
<dbReference type="InterPro" id="IPR012677">
    <property type="entry name" value="Nucleotide-bd_a/b_plait_sf"/>
</dbReference>
<sequence>MVQYIQVTDDENEEPIEIPSEEDGTLLLSTLAGQFPNACGLKYRNQSGGFRGIRLSDGRLHPPDNTWKACVYLVVYPKDAKQKEEDEEEDESQKLKKAEKKCSDLIVLGLPWKSTEDDLRNYFSKFGELLLVQVKRDQKTNQSKGYGFIRFGNYEDQIKCMNVRHNIDGRWCDVTIPNSNEGAHKLISRKVFIARCTEDITADDLKNYFCQFGEVVDVFIPKPFRSFAFVTFSDPDVAHSLCGEDHIVKGVSVHVSYAAPKGTDRFGEKKAQQNGQVVQKGAAGAYTQLVNHHTNWQPHKNNHQYPKPIPFPPNMPPHEMNAVSFNLFNSAMMAAAQAMLQGQAGNWAHMAPPPPQVAPPPQAGVPVSVPDTSQAAPVHVSYAPPQSSSAWGWGHHTTEPQPGSYAGWTQSNRQQQVNGIVFEVIVNMSSIHYVYHKFIHFFKLLFTE</sequence>
<evidence type="ECO:0000259" key="9">
    <source>
        <dbReference type="PROSITE" id="PS50102"/>
    </source>
</evidence>
<gene>
    <name evidence="10" type="ORF">MAR_026651</name>
</gene>
<feature type="domain" description="RRM" evidence="9">
    <location>
        <begin position="103"/>
        <end position="181"/>
    </location>
</feature>
<reference evidence="10" key="1">
    <citation type="submission" date="2022-11" db="EMBL/GenBank/DDBJ databases">
        <title>Centuries of genome instability and evolution in soft-shell clam transmissible cancer (bioRxiv).</title>
        <authorList>
            <person name="Hart S.F.M."/>
            <person name="Yonemitsu M.A."/>
            <person name="Giersch R.M."/>
            <person name="Beal B.F."/>
            <person name="Arriagada G."/>
            <person name="Davis B.W."/>
            <person name="Ostrander E.A."/>
            <person name="Goff S.P."/>
            <person name="Metzger M.J."/>
        </authorList>
    </citation>
    <scope>NUCLEOTIDE SEQUENCE</scope>
    <source>
        <strain evidence="10">MELC-2E11</strain>
        <tissue evidence="10">Siphon/mantle</tissue>
    </source>
</reference>
<keyword evidence="2" id="KW-0507">mRNA processing</keyword>
<dbReference type="PANTHER" id="PTHR48033">
    <property type="entry name" value="RNA-BINDING (RRM/RBD/RNP MOTIFS) FAMILY PROTEIN"/>
    <property type="match status" value="1"/>
</dbReference>
<comment type="subcellular location">
    <subcellularLocation>
        <location evidence="1">Nucleus</location>
    </subcellularLocation>
</comment>
<dbReference type="PROSITE" id="PS50102">
    <property type="entry name" value="RRM"/>
    <property type="match status" value="2"/>
</dbReference>
<evidence type="ECO:0000313" key="11">
    <source>
        <dbReference type="Proteomes" id="UP001164746"/>
    </source>
</evidence>
<accession>A0ABY7EUS5</accession>
<evidence type="ECO:0000256" key="3">
    <source>
        <dbReference type="ARBA" id="ARBA00022737"/>
    </source>
</evidence>
<evidence type="ECO:0000256" key="1">
    <source>
        <dbReference type="ARBA" id="ARBA00004123"/>
    </source>
</evidence>
<dbReference type="Pfam" id="PF18694">
    <property type="entry name" value="TDP-43_N"/>
    <property type="match status" value="1"/>
</dbReference>
<keyword evidence="5" id="KW-0804">Transcription</keyword>
<dbReference type="SMART" id="SM00360">
    <property type="entry name" value="RRM"/>
    <property type="match status" value="2"/>
</dbReference>
<keyword evidence="8" id="KW-0694">RNA-binding</keyword>
<dbReference type="Proteomes" id="UP001164746">
    <property type="component" value="Chromosome 8"/>
</dbReference>
<evidence type="ECO:0000313" key="10">
    <source>
        <dbReference type="EMBL" id="WAR12471.1"/>
    </source>
</evidence>
<dbReference type="CDD" id="cd19609">
    <property type="entry name" value="NTD_TDP-43"/>
    <property type="match status" value="1"/>
</dbReference>
<dbReference type="PANTHER" id="PTHR48033:SF9">
    <property type="entry name" value="TAR DNA-BINDING PROTEIN 43"/>
    <property type="match status" value="1"/>
</dbReference>
<keyword evidence="6" id="KW-0508">mRNA splicing</keyword>